<proteinExistence type="predicted"/>
<protein>
    <submittedName>
        <fullName evidence="1">Uncharacterized protein</fullName>
    </submittedName>
</protein>
<dbReference type="RefSeq" id="WP_072483857.1">
    <property type="nucleotide sequence ID" value="NZ_CP108276.1"/>
</dbReference>
<evidence type="ECO:0000313" key="2">
    <source>
        <dbReference type="Proteomes" id="UP000181909"/>
    </source>
</evidence>
<dbReference type="STRING" id="1893.SAMN02787144_1002174"/>
<reference evidence="1 2" key="1">
    <citation type="submission" date="2016-11" db="EMBL/GenBank/DDBJ databases">
        <authorList>
            <person name="Jaros S."/>
            <person name="Januszkiewicz K."/>
            <person name="Wedrychowicz H."/>
        </authorList>
    </citation>
    <scope>NUCLEOTIDE SEQUENCE [LARGE SCALE GENOMIC DNA]</scope>
    <source>
        <strain evidence="1 2">OK807</strain>
    </source>
</reference>
<dbReference type="EMBL" id="FPJO01000002">
    <property type="protein sequence ID" value="SFX29685.1"/>
    <property type="molecule type" value="Genomic_DNA"/>
</dbReference>
<evidence type="ECO:0000313" key="1">
    <source>
        <dbReference type="EMBL" id="SFX29685.1"/>
    </source>
</evidence>
<accession>A0A1K1VYL7</accession>
<organism evidence="1 2">
    <name type="scientific">Streptomyces atratus</name>
    <dbReference type="NCBI Taxonomy" id="1893"/>
    <lineage>
        <taxon>Bacteria</taxon>
        <taxon>Bacillati</taxon>
        <taxon>Actinomycetota</taxon>
        <taxon>Actinomycetes</taxon>
        <taxon>Kitasatosporales</taxon>
        <taxon>Streptomycetaceae</taxon>
        <taxon>Streptomyces</taxon>
    </lineage>
</organism>
<name>A0A1K1VYL7_STRAR</name>
<dbReference type="Proteomes" id="UP000181909">
    <property type="component" value="Unassembled WGS sequence"/>
</dbReference>
<gene>
    <name evidence="1" type="ORF">SAMN02787144_1002174</name>
</gene>
<dbReference type="AlphaFoldDB" id="A0A1K1VYL7"/>
<sequence length="71" mass="7955">MDEETQRRIQQPAQSDTAVVTCALCGTSADGEAAPPAWICSVENGRHQYFCEECARTHIRAIESRLDSAWW</sequence>